<dbReference type="InterPro" id="IPR050819">
    <property type="entry name" value="Tripeptidyl-peptidase_I"/>
</dbReference>
<dbReference type="PANTHER" id="PTHR14218">
    <property type="entry name" value="PROTEASE S8 TRIPEPTIDYL PEPTIDASE I CLN2"/>
    <property type="match status" value="1"/>
</dbReference>
<dbReference type="InterPro" id="IPR036852">
    <property type="entry name" value="Peptidase_S8/S53_dom_sf"/>
</dbReference>
<name>A0ABP7ZI59_9MICO</name>
<reference evidence="4" key="2">
    <citation type="submission" date="2023-12" db="EMBL/GenBank/DDBJ databases">
        <authorList>
            <person name="Sun Q."/>
            <person name="Inoue M."/>
        </authorList>
    </citation>
    <scope>NUCLEOTIDE SEQUENCE</scope>
    <source>
        <strain evidence="4">JCM 17590</strain>
    </source>
</reference>
<dbReference type="PROSITE" id="PS51892">
    <property type="entry name" value="SUBTILASE"/>
    <property type="match status" value="1"/>
</dbReference>
<dbReference type="InterPro" id="IPR030400">
    <property type="entry name" value="Sedolisin_dom"/>
</dbReference>
<dbReference type="Gene3D" id="3.40.50.200">
    <property type="entry name" value="Peptidase S8/S53 domain"/>
    <property type="match status" value="1"/>
</dbReference>
<proteinExistence type="inferred from homology"/>
<dbReference type="PANTHER" id="PTHR14218:SF15">
    <property type="entry name" value="TRIPEPTIDYL-PEPTIDASE 1"/>
    <property type="match status" value="1"/>
</dbReference>
<feature type="signal peptide" evidence="2">
    <location>
        <begin position="1"/>
        <end position="29"/>
    </location>
</feature>
<dbReference type="EMBL" id="BAABBV010000001">
    <property type="protein sequence ID" value="GAA4158845.1"/>
    <property type="molecule type" value="Genomic_DNA"/>
</dbReference>
<evidence type="ECO:0000313" key="4">
    <source>
        <dbReference type="EMBL" id="GAA4158845.1"/>
    </source>
</evidence>
<accession>A0ABP7ZI59</accession>
<keyword evidence="2" id="KW-0732">Signal</keyword>
<comment type="similarity">
    <text evidence="1">Belongs to the peptidase S8 family.</text>
</comment>
<comment type="caution">
    <text evidence="1">Lacks conserved residue(s) required for the propagation of feature annotation.</text>
</comment>
<dbReference type="RefSeq" id="WP_344790873.1">
    <property type="nucleotide sequence ID" value="NZ_BAABBV010000001.1"/>
</dbReference>
<comment type="caution">
    <text evidence="4">The sequence shown here is derived from an EMBL/GenBank/DDBJ whole genome shotgun (WGS) entry which is preliminary data.</text>
</comment>
<evidence type="ECO:0000256" key="2">
    <source>
        <dbReference type="SAM" id="SignalP"/>
    </source>
</evidence>
<dbReference type="SUPFAM" id="SSF52743">
    <property type="entry name" value="Subtilisin-like"/>
    <property type="match status" value="1"/>
</dbReference>
<reference evidence="4" key="1">
    <citation type="journal article" date="2014" name="Int. J. Syst. Evol. Microbiol.">
        <title>Complete genome of a new Firmicutes species belonging to the dominant human colonic microbiota ('Ruminococcus bicirculans') reveals two chromosomes and a selective capacity to utilize plant glucans.</title>
        <authorList>
            <consortium name="NISC Comparative Sequencing Program"/>
            <person name="Wegmann U."/>
            <person name="Louis P."/>
            <person name="Goesmann A."/>
            <person name="Henrissat B."/>
            <person name="Duncan S.H."/>
            <person name="Flint H.J."/>
        </authorList>
    </citation>
    <scope>NUCLEOTIDE SEQUENCE</scope>
    <source>
        <strain evidence="4">JCM 17590</strain>
    </source>
</reference>
<dbReference type="CDD" id="cd04056">
    <property type="entry name" value="Peptidases_S53"/>
    <property type="match status" value="1"/>
</dbReference>
<organism evidence="4 5">
    <name type="scientific">Gryllotalpicola daejeonensis</name>
    <dbReference type="NCBI Taxonomy" id="993087"/>
    <lineage>
        <taxon>Bacteria</taxon>
        <taxon>Bacillati</taxon>
        <taxon>Actinomycetota</taxon>
        <taxon>Actinomycetes</taxon>
        <taxon>Micrococcales</taxon>
        <taxon>Microbacteriaceae</taxon>
        <taxon>Gryllotalpicola</taxon>
    </lineage>
</organism>
<dbReference type="Proteomes" id="UP001415169">
    <property type="component" value="Unassembled WGS sequence"/>
</dbReference>
<feature type="chain" id="PRO_5045749179" evidence="2">
    <location>
        <begin position="30"/>
        <end position="429"/>
    </location>
</feature>
<feature type="domain" description="Peptidase S53" evidence="3">
    <location>
        <begin position="75"/>
        <end position="429"/>
    </location>
</feature>
<gene>
    <name evidence="4" type="ORF">GCM10022286_12370</name>
</gene>
<dbReference type="PROSITE" id="PS51695">
    <property type="entry name" value="SEDOLISIN"/>
    <property type="match status" value="1"/>
</dbReference>
<protein>
    <submittedName>
        <fullName evidence="4">S53 family peptidase</fullName>
    </submittedName>
</protein>
<evidence type="ECO:0000259" key="3">
    <source>
        <dbReference type="PROSITE" id="PS51695"/>
    </source>
</evidence>
<keyword evidence="5" id="KW-1185">Reference proteome</keyword>
<evidence type="ECO:0000313" key="5">
    <source>
        <dbReference type="Proteomes" id="UP001415169"/>
    </source>
</evidence>
<evidence type="ECO:0000256" key="1">
    <source>
        <dbReference type="PROSITE-ProRule" id="PRU01240"/>
    </source>
</evidence>
<sequence length="429" mass="42760">MKHRSAITLAAASVGAVALALSGAAAATAASTTSGGSLTYSVHPIAVKSGLTTTAAKPTLSLTPAECLAEDGFACQTPDSIRAAYDIPATIDGVPAGTGQTIVIIDAFGSPTVQSDLATFSTAFGLPAADLEVIYPGGKPTFTGHGTQLGWAQETSLDVQWAHAVAPGAKIKLVVAANDSGATIDNAEKYVADNKLGNVLSMSYGEADNLIRNSHANNGQASQAKAAFTKAASEGISLFASSGDAGSDNGAGFANFGFPASDPNVTAVGGTNLWKGSGLDEPNETVWDDDDACPLGCWQGGFGATGGAPSLFDAKQGSDVAYNAAVYTGVLTYLGFLGDDSGLYFMGGTSAGAPQWAALTADVAQATGHSVGNVSTLAKSWAANGLLSDVTVGDNATTTFSGGFAASAGWDAPTGWGTPDVGKIIAALK</sequence>